<proteinExistence type="predicted"/>
<gene>
    <name evidence="1" type="ORF">EJK80_03740</name>
</gene>
<reference evidence="1 2" key="1">
    <citation type="submission" date="2019-06" db="EMBL/GenBank/DDBJ databases">
        <title>Draft genome of C. phoceense Strain 272.</title>
        <authorList>
            <person name="Pacheco L.G.C."/>
            <person name="Barberis C.M."/>
            <person name="Almuzara M.N."/>
            <person name="Traglia G.M."/>
            <person name="Santos C.S."/>
            <person name="Rocha D.J.P.G."/>
            <person name="Aguiar E.R.G.R."/>
            <person name="Vay C.A."/>
        </authorList>
    </citation>
    <scope>NUCLEOTIDE SEQUENCE [LARGE SCALE GENOMIC DNA]</scope>
    <source>
        <strain evidence="1 2">272</strain>
    </source>
</reference>
<dbReference type="AlphaFoldDB" id="A0A540R893"/>
<dbReference type="RefSeq" id="WP_141628655.1">
    <property type="nucleotide sequence ID" value="NZ_VHIR01000004.1"/>
</dbReference>
<dbReference type="STRING" id="1686286.GCA_900092335_00179"/>
<evidence type="ECO:0000313" key="1">
    <source>
        <dbReference type="EMBL" id="TQE43948.1"/>
    </source>
</evidence>
<keyword evidence="2" id="KW-1185">Reference proteome</keyword>
<organism evidence="1 2">
    <name type="scientific">Corynebacterium phoceense</name>
    <dbReference type="NCBI Taxonomy" id="1686286"/>
    <lineage>
        <taxon>Bacteria</taxon>
        <taxon>Bacillati</taxon>
        <taxon>Actinomycetota</taxon>
        <taxon>Actinomycetes</taxon>
        <taxon>Mycobacteriales</taxon>
        <taxon>Corynebacteriaceae</taxon>
        <taxon>Corynebacterium</taxon>
    </lineage>
</organism>
<dbReference type="Proteomes" id="UP000318080">
    <property type="component" value="Unassembled WGS sequence"/>
</dbReference>
<comment type="caution">
    <text evidence="1">The sequence shown here is derived from an EMBL/GenBank/DDBJ whole genome shotgun (WGS) entry which is preliminary data.</text>
</comment>
<name>A0A540R893_9CORY</name>
<dbReference type="EMBL" id="VHIR01000004">
    <property type="protein sequence ID" value="TQE43948.1"/>
    <property type="molecule type" value="Genomic_DNA"/>
</dbReference>
<accession>A0A540R893</accession>
<sequence>MDFLLKFNFDASQAPRSTSALALQGLGFKGRMRNLIAGGAAFAIAATGTVVVPNMIDTVPAAVAQDAATDAANNTPADMPGSSEATAIRADGVWGQKQGYQGEVFKQYGGGLDARNGDDVLMPGVKVFLQWINGQGVVSPVYYTVSDSEGKFVFDLSKPVKDANGGEYGFDLAGDSKFQLRTWAENPDPARLMQVKTGDMMAGRFHGRLSRKNESWDFTAGINRVVNSMVVFEEKPNVDGWLAKPEAQRTEAGKNTGKYGTVRGNVWWENREAGGTLANQYYKDTEFNDRAATDTKVVGSYVNDEVARQFDAWKDANAGFTPDEFASAQKQIVADYEAENGAGSAIAESVVATVASNGDYYIPFNGLYGVSRDKQNSGASISHTISDEEYGTVVPDSDVDHGSLMKWNGTVGQKHRHINSDYLYVYPVIEGDRDVWMNSFQNNMFQSPELATAVNALESYNISNVKFAVFTANPMHDITNYDLSSRIAGPGDTAVNTTTGLNPFNDYVIQWYADGVAIGGGT</sequence>
<protein>
    <submittedName>
        <fullName evidence="1">Uncharacterized protein</fullName>
    </submittedName>
</protein>
<evidence type="ECO:0000313" key="2">
    <source>
        <dbReference type="Proteomes" id="UP000318080"/>
    </source>
</evidence>